<dbReference type="SUPFAM" id="SSF53474">
    <property type="entry name" value="alpha/beta-Hydrolases"/>
    <property type="match status" value="1"/>
</dbReference>
<evidence type="ECO:0000256" key="2">
    <source>
        <dbReference type="ARBA" id="ARBA00022487"/>
    </source>
</evidence>
<keyword evidence="4" id="KW-0732">Signal</keyword>
<proteinExistence type="inferred from homology"/>
<evidence type="ECO:0000256" key="6">
    <source>
        <dbReference type="ARBA" id="ARBA00022837"/>
    </source>
</evidence>
<dbReference type="EMBL" id="FOVE01000015">
    <property type="protein sequence ID" value="SFN72012.1"/>
    <property type="molecule type" value="Genomic_DNA"/>
</dbReference>
<name>A0A1I5BBC7_9NEIS</name>
<dbReference type="PANTHER" id="PTHR33938">
    <property type="entry name" value="FERULOYL ESTERASE B-RELATED"/>
    <property type="match status" value="1"/>
</dbReference>
<keyword evidence="2" id="KW-0719">Serine esterase</keyword>
<gene>
    <name evidence="8" type="ORF">SAMN05660284_02132</name>
</gene>
<dbReference type="AlphaFoldDB" id="A0A1I5BBC7"/>
<organism evidence="8 9">
    <name type="scientific">Formivibrio citricus</name>
    <dbReference type="NCBI Taxonomy" id="83765"/>
    <lineage>
        <taxon>Bacteria</taxon>
        <taxon>Pseudomonadati</taxon>
        <taxon>Pseudomonadota</taxon>
        <taxon>Betaproteobacteria</taxon>
        <taxon>Neisseriales</taxon>
        <taxon>Chitinibacteraceae</taxon>
        <taxon>Formivibrio</taxon>
    </lineage>
</organism>
<accession>A0A1I5BBC7</accession>
<dbReference type="Gene3D" id="3.40.50.1820">
    <property type="entry name" value="alpha/beta hydrolase"/>
    <property type="match status" value="1"/>
</dbReference>
<dbReference type="GO" id="GO:0046872">
    <property type="term" value="F:metal ion binding"/>
    <property type="evidence" value="ECO:0007669"/>
    <property type="project" value="UniProtKB-KW"/>
</dbReference>
<dbReference type="PANTHER" id="PTHR33938:SF15">
    <property type="entry name" value="FERULOYL ESTERASE B-RELATED"/>
    <property type="match status" value="1"/>
</dbReference>
<dbReference type="GO" id="GO:0052689">
    <property type="term" value="F:carboxylic ester hydrolase activity"/>
    <property type="evidence" value="ECO:0007669"/>
    <property type="project" value="UniProtKB-KW"/>
</dbReference>
<evidence type="ECO:0000313" key="8">
    <source>
        <dbReference type="EMBL" id="SFN72012.1"/>
    </source>
</evidence>
<keyword evidence="9" id="KW-1185">Reference proteome</keyword>
<protein>
    <submittedName>
        <fullName evidence="8">Feruloyl esterase</fullName>
    </submittedName>
</protein>
<keyword evidence="3" id="KW-0479">Metal-binding</keyword>
<feature type="non-terminal residue" evidence="8">
    <location>
        <position position="432"/>
    </location>
</feature>
<evidence type="ECO:0000256" key="1">
    <source>
        <dbReference type="ARBA" id="ARBA00006249"/>
    </source>
</evidence>
<evidence type="ECO:0000256" key="7">
    <source>
        <dbReference type="ARBA" id="ARBA00023157"/>
    </source>
</evidence>
<dbReference type="InterPro" id="IPR011118">
    <property type="entry name" value="Tannase/feruloyl_esterase"/>
</dbReference>
<dbReference type="RefSeq" id="WP_091195934.1">
    <property type="nucleotide sequence ID" value="NZ_FOVE01000015.1"/>
</dbReference>
<dbReference type="InterPro" id="IPR029058">
    <property type="entry name" value="AB_hydrolase_fold"/>
</dbReference>
<keyword evidence="6" id="KW-0106">Calcium</keyword>
<keyword evidence="5" id="KW-0378">Hydrolase</keyword>
<sequence length="432" mass="45596">MKKSAVRKVAVQSGVAIYVALLGGCATYMETDGNKVHESAAVGGVAKQVCGELAAAVAYPNLKITSAKLVASGEEKRPGIVDTIPEHCVIKGSLNERISPVDGKQYAIGFEMRLPSQWNGRFFYQANGGLDGILHPAFGDILGGGPRSNGLTKGFAVISSDAGHAMEKVPGIGGGLFGVDPQARLDYGYNAVAQLTPMAKSVIAAYYGKRPDKSYIVGTSNGGRHGMVAAARDSGEYDGVLATAPGYRLPYAALTQIADAQQFAKVAAQDPKTGRPDLNTSFPPAALNLIANKVLERCDALDGLKDGIVSDLMGCQKAFNLARDVPTCAAKPNGQCLTAEQKKVMAEVFAGPKWKNGQPVYSAKAWDPGLAGKDWGTWKFKNSVGPRDPLSVGFAFSTPPVSPKEMDGKGTSIIDYVMKYDLDKDGQKIFAK</sequence>
<evidence type="ECO:0000256" key="4">
    <source>
        <dbReference type="ARBA" id="ARBA00022729"/>
    </source>
</evidence>
<reference evidence="9" key="1">
    <citation type="submission" date="2016-10" db="EMBL/GenBank/DDBJ databases">
        <authorList>
            <person name="Varghese N."/>
            <person name="Submissions S."/>
        </authorList>
    </citation>
    <scope>NUCLEOTIDE SEQUENCE [LARGE SCALE GENOMIC DNA]</scope>
    <source>
        <strain evidence="9">DSM 6150</strain>
    </source>
</reference>
<comment type="similarity">
    <text evidence="1">Belongs to the tannase family.</text>
</comment>
<dbReference type="Proteomes" id="UP000242869">
    <property type="component" value="Unassembled WGS sequence"/>
</dbReference>
<keyword evidence="7" id="KW-1015">Disulfide bond</keyword>
<dbReference type="PROSITE" id="PS51257">
    <property type="entry name" value="PROKAR_LIPOPROTEIN"/>
    <property type="match status" value="1"/>
</dbReference>
<evidence type="ECO:0000256" key="3">
    <source>
        <dbReference type="ARBA" id="ARBA00022723"/>
    </source>
</evidence>
<evidence type="ECO:0000313" key="9">
    <source>
        <dbReference type="Proteomes" id="UP000242869"/>
    </source>
</evidence>
<evidence type="ECO:0000256" key="5">
    <source>
        <dbReference type="ARBA" id="ARBA00022801"/>
    </source>
</evidence>
<dbReference type="OrthoDB" id="7062032at2"/>
<dbReference type="Pfam" id="PF07519">
    <property type="entry name" value="Tannase"/>
    <property type="match status" value="1"/>
</dbReference>
<dbReference type="STRING" id="83765.SAMN05660284_02132"/>